<keyword evidence="3" id="KW-1185">Reference proteome</keyword>
<dbReference type="EMBL" id="BAABME010001241">
    <property type="protein sequence ID" value="GAA0148453.1"/>
    <property type="molecule type" value="Genomic_DNA"/>
</dbReference>
<evidence type="ECO:0000256" key="1">
    <source>
        <dbReference type="SAM" id="MobiDB-lite"/>
    </source>
</evidence>
<sequence length="101" mass="11044">MSRSFSNTKLVSSFVVDQISIVLTRRGYVASSYRAVSESKRGGAMSNMMLKKGGEEGNKTTTTSWVPDPKTGVYRPENQGSDATDATELKEVLLANQISRH</sequence>
<dbReference type="GO" id="GO:0006950">
    <property type="term" value="P:response to stress"/>
    <property type="evidence" value="ECO:0007669"/>
    <property type="project" value="TreeGrafter"/>
</dbReference>
<evidence type="ECO:0008006" key="4">
    <source>
        <dbReference type="Google" id="ProtNLM"/>
    </source>
</evidence>
<accession>A0AAV3PBD7</accession>
<gene>
    <name evidence="2" type="ORF">LIER_07892</name>
</gene>
<reference evidence="2 3" key="1">
    <citation type="submission" date="2024-01" db="EMBL/GenBank/DDBJ databases">
        <title>The complete chloroplast genome sequence of Lithospermum erythrorhizon: insights into the phylogenetic relationship among Boraginaceae species and the maternal lineages of purple gromwells.</title>
        <authorList>
            <person name="Okada T."/>
            <person name="Watanabe K."/>
        </authorList>
    </citation>
    <scope>NUCLEOTIDE SEQUENCE [LARGE SCALE GENOMIC DNA]</scope>
</reference>
<evidence type="ECO:0000313" key="2">
    <source>
        <dbReference type="EMBL" id="GAA0148453.1"/>
    </source>
</evidence>
<dbReference type="PANTHER" id="PTHR33509">
    <property type="entry name" value="LATE EMBRYOGENIS ABUNDANT PROTEIN 2-RELATED"/>
    <property type="match status" value="1"/>
</dbReference>
<organism evidence="2 3">
    <name type="scientific">Lithospermum erythrorhizon</name>
    <name type="common">Purple gromwell</name>
    <name type="synonym">Lithospermum officinale var. erythrorhizon</name>
    <dbReference type="NCBI Taxonomy" id="34254"/>
    <lineage>
        <taxon>Eukaryota</taxon>
        <taxon>Viridiplantae</taxon>
        <taxon>Streptophyta</taxon>
        <taxon>Embryophyta</taxon>
        <taxon>Tracheophyta</taxon>
        <taxon>Spermatophyta</taxon>
        <taxon>Magnoliopsida</taxon>
        <taxon>eudicotyledons</taxon>
        <taxon>Gunneridae</taxon>
        <taxon>Pentapetalae</taxon>
        <taxon>asterids</taxon>
        <taxon>lamiids</taxon>
        <taxon>Boraginales</taxon>
        <taxon>Boraginaceae</taxon>
        <taxon>Boraginoideae</taxon>
        <taxon>Lithospermeae</taxon>
        <taxon>Lithospermum</taxon>
    </lineage>
</organism>
<name>A0AAV3PBD7_LITER</name>
<dbReference type="Pfam" id="PF03242">
    <property type="entry name" value="LEA_3a"/>
    <property type="match status" value="1"/>
</dbReference>
<proteinExistence type="predicted"/>
<evidence type="ECO:0000313" key="3">
    <source>
        <dbReference type="Proteomes" id="UP001454036"/>
    </source>
</evidence>
<feature type="region of interest" description="Disordered" evidence="1">
    <location>
        <begin position="44"/>
        <end position="86"/>
    </location>
</feature>
<dbReference type="PANTHER" id="PTHR33509:SF5">
    <property type="entry name" value="PROTEIN SENESCENCE-ASSOCIATED GENE 21, MITOCHONDRIAL"/>
    <property type="match status" value="1"/>
</dbReference>
<dbReference type="GO" id="GO:0005739">
    <property type="term" value="C:mitochondrion"/>
    <property type="evidence" value="ECO:0007669"/>
    <property type="project" value="TreeGrafter"/>
</dbReference>
<comment type="caution">
    <text evidence="2">The sequence shown here is derived from an EMBL/GenBank/DDBJ whole genome shotgun (WGS) entry which is preliminary data.</text>
</comment>
<protein>
    <recommendedName>
        <fullName evidence="4">Late embryogenesis abundant protein</fullName>
    </recommendedName>
</protein>
<dbReference type="AlphaFoldDB" id="A0AAV3PBD7"/>
<dbReference type="Proteomes" id="UP001454036">
    <property type="component" value="Unassembled WGS sequence"/>
</dbReference>
<dbReference type="InterPro" id="IPR004926">
    <property type="entry name" value="LEA_3a"/>
</dbReference>